<feature type="region of interest" description="Disordered" evidence="1">
    <location>
        <begin position="86"/>
        <end position="166"/>
    </location>
</feature>
<dbReference type="OrthoDB" id="437762at2759"/>
<name>A0A812SZL7_9DINO</name>
<evidence type="ECO:0000313" key="3">
    <source>
        <dbReference type="Proteomes" id="UP000604046"/>
    </source>
</evidence>
<sequence>MCHALFVLGQRMSQRKGRLWLEWSEEVLAALAAPTEPSPFEEERKREALELAFACLRLPSSVSSPVSSCASVTLMLLRASLSPLVSEVGRRPAAPRPKRAVRRTLESNRRSRVGRTDIRDEVHEPAKAEARSEAKPETKPEKPGAKTEAKPKSEAKAKDGDAKANADVAESPHLGMSQLYEAFDAVASAPWHDKNTGKKTLFSAVKALMQVAREEDQGQKLAQMLGAVSDRRSASPSVESDLQSRQSRQSDLTDSRRGSPEPGGRRKSSSANKSQRSQATLVKAAAAFKSALSAAAGLNMIEHVAGATDTTTGGNRRLSVAERMAMTSGSRPTDKDKESAEERSDSRQAQAPPYHPKPLQHEHAAAQHGDQPHDSDADDDHMVCSKAGQEAEVAQKPETPVHEFASQRRERGQGHWKWQSQPFEAPLCSFQELVNVENNPTPLSEAMERVRSLAGGQNFTWERSSGAHGGRCQPELARAVPEELVVMLHISFPIVLWYQHSWENEIKKSRPTVPVTTLLIEPKQLFRPMFQLFVFLMLCVFVQRHYLDFGSTDYRVIVGGSHYREALASRKVVSKLEDPPELWSQSVEQVPIICIDSFVALSALLFSPERQVLYAGVDPTPSYLRWLQYIGDQYNFHKALGSESERALEGRCAYALSDGIAMSGSIIMADQAIFEAILPEVFEMNEFLDFPAVIIFYGRPQHRGRESDPLAWVNSPSLIKGYIARYSEDNKCSKQQAFVGPEEKAHSPGTEQTGSEKIRNDAEKWYCWNGLKVCEIGVPVPHTQASFLSPFVITRLHFTTSAAKGWVMMVMGLNPHLGDCLWCRELTGGDGEEQDKATRGGPRLFANPVCFISQWLPIQLAEDDAMATDPQSLVSNVDGGLESGAPSEVASEAGDDEDSDSRKSWSFNTQMGGFGGGPSPRTDKAPGLRCSCGQYIHASQQGVGKKDKQAKSSQGDGMVATGMEAQEVRQALSALGEYDLLHTFVGLMSGGLNMAKSVLRLHFSIDPGAYQNLPEPACKQWEVGLMPWYREFHRMDMHSRSRHGMLLASILRGMLGDGLTSGLHDESLDMLRLPLPMCWSQYYHKRRHASRVFVKLPASLRSSKGSCRRRHWDLATPPGFSRLHVKEYKFRWYQTFMATCGMRPHVLLDMCGMVALLEPESLSWRGGGGGAPA</sequence>
<dbReference type="AlphaFoldDB" id="A0A812SZL7"/>
<feature type="compositionally biased region" description="Basic and acidic residues" evidence="1">
    <location>
        <begin position="359"/>
        <end position="381"/>
    </location>
</feature>
<evidence type="ECO:0000256" key="1">
    <source>
        <dbReference type="SAM" id="MobiDB-lite"/>
    </source>
</evidence>
<feature type="compositionally biased region" description="Low complexity" evidence="1">
    <location>
        <begin position="240"/>
        <end position="250"/>
    </location>
</feature>
<feature type="region of interest" description="Disordered" evidence="1">
    <location>
        <begin position="308"/>
        <end position="381"/>
    </location>
</feature>
<dbReference type="Proteomes" id="UP000604046">
    <property type="component" value="Unassembled WGS sequence"/>
</dbReference>
<accession>A0A812SZL7</accession>
<organism evidence="2 3">
    <name type="scientific">Symbiodinium natans</name>
    <dbReference type="NCBI Taxonomy" id="878477"/>
    <lineage>
        <taxon>Eukaryota</taxon>
        <taxon>Sar</taxon>
        <taxon>Alveolata</taxon>
        <taxon>Dinophyceae</taxon>
        <taxon>Suessiales</taxon>
        <taxon>Symbiodiniaceae</taxon>
        <taxon>Symbiodinium</taxon>
    </lineage>
</organism>
<feature type="compositionally biased region" description="Basic and acidic residues" evidence="1">
    <location>
        <begin position="332"/>
        <end position="346"/>
    </location>
</feature>
<keyword evidence="3" id="KW-1185">Reference proteome</keyword>
<protein>
    <submittedName>
        <fullName evidence="2">Uncharacterized protein</fullName>
    </submittedName>
</protein>
<evidence type="ECO:0000313" key="2">
    <source>
        <dbReference type="EMBL" id="CAE7506657.1"/>
    </source>
</evidence>
<dbReference type="EMBL" id="CAJNDS010002514">
    <property type="protein sequence ID" value="CAE7506657.1"/>
    <property type="molecule type" value="Genomic_DNA"/>
</dbReference>
<feature type="compositionally biased region" description="Basic and acidic residues" evidence="1">
    <location>
        <begin position="103"/>
        <end position="164"/>
    </location>
</feature>
<feature type="region of interest" description="Disordered" evidence="1">
    <location>
        <begin position="871"/>
        <end position="925"/>
    </location>
</feature>
<comment type="caution">
    <text evidence="2">The sequence shown here is derived from an EMBL/GenBank/DDBJ whole genome shotgun (WGS) entry which is preliminary data.</text>
</comment>
<feature type="region of interest" description="Disordered" evidence="1">
    <location>
        <begin position="225"/>
        <end position="278"/>
    </location>
</feature>
<gene>
    <name evidence="2" type="ORF">SNAT2548_LOCUS28381</name>
</gene>
<proteinExistence type="predicted"/>
<reference evidence="2" key="1">
    <citation type="submission" date="2021-02" db="EMBL/GenBank/DDBJ databases">
        <authorList>
            <person name="Dougan E. K."/>
            <person name="Rhodes N."/>
            <person name="Thang M."/>
            <person name="Chan C."/>
        </authorList>
    </citation>
    <scope>NUCLEOTIDE SEQUENCE</scope>
</reference>